<dbReference type="GO" id="GO:0032993">
    <property type="term" value="C:protein-DNA complex"/>
    <property type="evidence" value="ECO:0007669"/>
    <property type="project" value="TreeGrafter"/>
</dbReference>
<dbReference type="SUPFAM" id="SSF52172">
    <property type="entry name" value="CheY-like"/>
    <property type="match status" value="1"/>
</dbReference>
<evidence type="ECO:0000259" key="8">
    <source>
        <dbReference type="PROSITE" id="PS50110"/>
    </source>
</evidence>
<dbReference type="Proteomes" id="UP000253741">
    <property type="component" value="Unassembled WGS sequence"/>
</dbReference>
<feature type="domain" description="OmpR/PhoB-type" evidence="9">
    <location>
        <begin position="124"/>
        <end position="219"/>
    </location>
</feature>
<dbReference type="InterPro" id="IPR011006">
    <property type="entry name" value="CheY-like_superfamily"/>
</dbReference>
<dbReference type="PROSITE" id="PS51755">
    <property type="entry name" value="OMPR_PHOB"/>
    <property type="match status" value="1"/>
</dbReference>
<accession>A0A370AS42</accession>
<dbReference type="PROSITE" id="PS50110">
    <property type="entry name" value="RESPONSE_REGULATORY"/>
    <property type="match status" value="1"/>
</dbReference>
<evidence type="ECO:0000259" key="9">
    <source>
        <dbReference type="PROSITE" id="PS51755"/>
    </source>
</evidence>
<dbReference type="SMART" id="SM00862">
    <property type="entry name" value="Trans_reg_C"/>
    <property type="match status" value="1"/>
</dbReference>
<dbReference type="GO" id="GO:0005829">
    <property type="term" value="C:cytosol"/>
    <property type="evidence" value="ECO:0007669"/>
    <property type="project" value="TreeGrafter"/>
</dbReference>
<evidence type="ECO:0000256" key="2">
    <source>
        <dbReference type="ARBA" id="ARBA00023012"/>
    </source>
</evidence>
<dbReference type="InterPro" id="IPR001867">
    <property type="entry name" value="OmpR/PhoB-type_DNA-bd"/>
</dbReference>
<dbReference type="InterPro" id="IPR001789">
    <property type="entry name" value="Sig_transdc_resp-reg_receiver"/>
</dbReference>
<dbReference type="GO" id="GO:0000156">
    <property type="term" value="F:phosphorelay response regulator activity"/>
    <property type="evidence" value="ECO:0007669"/>
    <property type="project" value="TreeGrafter"/>
</dbReference>
<dbReference type="EMBL" id="QQNA01000364">
    <property type="protein sequence ID" value="RDG32427.1"/>
    <property type="molecule type" value="Genomic_DNA"/>
</dbReference>
<evidence type="ECO:0000313" key="11">
    <source>
        <dbReference type="Proteomes" id="UP000253741"/>
    </source>
</evidence>
<dbReference type="CDD" id="cd00383">
    <property type="entry name" value="trans_reg_C"/>
    <property type="match status" value="1"/>
</dbReference>
<dbReference type="OrthoDB" id="9801604at2"/>
<dbReference type="Gene3D" id="3.40.50.2300">
    <property type="match status" value="1"/>
</dbReference>
<keyword evidence="4 7" id="KW-0238">DNA-binding</keyword>
<name>A0A370AS42_9ACTN</name>
<evidence type="ECO:0000256" key="4">
    <source>
        <dbReference type="ARBA" id="ARBA00023125"/>
    </source>
</evidence>
<feature type="domain" description="Response regulatory" evidence="8">
    <location>
        <begin position="3"/>
        <end position="114"/>
    </location>
</feature>
<dbReference type="RefSeq" id="WP_114627420.1">
    <property type="nucleotide sequence ID" value="NZ_QQNA01000364.1"/>
</dbReference>
<dbReference type="Gene3D" id="1.10.10.10">
    <property type="entry name" value="Winged helix-like DNA-binding domain superfamily/Winged helix DNA-binding domain"/>
    <property type="match status" value="1"/>
</dbReference>
<protein>
    <submittedName>
        <fullName evidence="10">DNA-binding response regulator</fullName>
    </submittedName>
</protein>
<dbReference type="PANTHER" id="PTHR48111">
    <property type="entry name" value="REGULATOR OF RPOS"/>
    <property type="match status" value="1"/>
</dbReference>
<keyword evidence="1" id="KW-0597">Phosphoprotein</keyword>
<dbReference type="SMART" id="SM00448">
    <property type="entry name" value="REC"/>
    <property type="match status" value="1"/>
</dbReference>
<dbReference type="Pfam" id="PF00486">
    <property type="entry name" value="Trans_reg_C"/>
    <property type="match status" value="1"/>
</dbReference>
<dbReference type="GO" id="GO:0006355">
    <property type="term" value="P:regulation of DNA-templated transcription"/>
    <property type="evidence" value="ECO:0007669"/>
    <property type="project" value="InterPro"/>
</dbReference>
<reference evidence="10 11" key="1">
    <citation type="submission" date="2018-07" db="EMBL/GenBank/DDBJ databases">
        <title>Streptomyces species from bats.</title>
        <authorList>
            <person name="Dunlap C."/>
        </authorList>
    </citation>
    <scope>NUCLEOTIDE SEQUENCE [LARGE SCALE GENOMIC DNA]</scope>
    <source>
        <strain evidence="10 11">AC230</strain>
    </source>
</reference>
<evidence type="ECO:0000256" key="5">
    <source>
        <dbReference type="ARBA" id="ARBA00023163"/>
    </source>
</evidence>
<evidence type="ECO:0000256" key="1">
    <source>
        <dbReference type="ARBA" id="ARBA00022553"/>
    </source>
</evidence>
<evidence type="ECO:0000256" key="6">
    <source>
        <dbReference type="PROSITE-ProRule" id="PRU00169"/>
    </source>
</evidence>
<comment type="caution">
    <text evidence="6">Lacks conserved residue(s) required for the propagation of feature annotation.</text>
</comment>
<proteinExistence type="predicted"/>
<comment type="caution">
    <text evidence="10">The sequence shown here is derived from an EMBL/GenBank/DDBJ whole genome shotgun (WGS) entry which is preliminary data.</text>
</comment>
<dbReference type="InterPro" id="IPR036388">
    <property type="entry name" value="WH-like_DNA-bd_sf"/>
</dbReference>
<evidence type="ECO:0000256" key="3">
    <source>
        <dbReference type="ARBA" id="ARBA00023015"/>
    </source>
</evidence>
<evidence type="ECO:0000256" key="7">
    <source>
        <dbReference type="PROSITE-ProRule" id="PRU01091"/>
    </source>
</evidence>
<dbReference type="PANTHER" id="PTHR48111:SF1">
    <property type="entry name" value="TWO-COMPONENT RESPONSE REGULATOR ORR33"/>
    <property type="match status" value="1"/>
</dbReference>
<evidence type="ECO:0000313" key="10">
    <source>
        <dbReference type="EMBL" id="RDG32427.1"/>
    </source>
</evidence>
<dbReference type="InterPro" id="IPR039420">
    <property type="entry name" value="WalR-like"/>
</dbReference>
<keyword evidence="11" id="KW-1185">Reference proteome</keyword>
<dbReference type="AlphaFoldDB" id="A0A370AS42"/>
<dbReference type="Pfam" id="PF00072">
    <property type="entry name" value="Response_reg"/>
    <property type="match status" value="1"/>
</dbReference>
<gene>
    <name evidence="10" type="ORF">DVH02_32390</name>
</gene>
<keyword evidence="5" id="KW-0804">Transcription</keyword>
<organism evidence="10 11">
    <name type="scientific">Streptomyces corynorhini</name>
    <dbReference type="NCBI Taxonomy" id="2282652"/>
    <lineage>
        <taxon>Bacteria</taxon>
        <taxon>Bacillati</taxon>
        <taxon>Actinomycetota</taxon>
        <taxon>Actinomycetes</taxon>
        <taxon>Kitasatosporales</taxon>
        <taxon>Streptomycetaceae</taxon>
        <taxon>Streptomyces</taxon>
    </lineage>
</organism>
<keyword evidence="3" id="KW-0805">Transcription regulation</keyword>
<dbReference type="GO" id="GO:0000976">
    <property type="term" value="F:transcription cis-regulatory region binding"/>
    <property type="evidence" value="ECO:0007669"/>
    <property type="project" value="TreeGrafter"/>
</dbReference>
<feature type="DNA-binding region" description="OmpR/PhoB-type" evidence="7">
    <location>
        <begin position="124"/>
        <end position="219"/>
    </location>
</feature>
<keyword evidence="2" id="KW-0902">Two-component regulatory system</keyword>
<sequence length="229" mass="24986">MTNVLVVERNASAADAMVSALRRQGYTAHSVETGARALRMCGDADLVLIALELPDIDGVELCRSVRNGSDTPLIAVTDVDDELARVLALKAGADDCVVTAWGFREIGARIEAVLRRTRPRTALLDAISLSPLHIDPRTRQVHLYDELVDVTSKEFELLYTLAATAETVVTRRELMAKVWGSDWAHSSRTIDTHVSSLRAKLGSSCWIITVRGVGYRMGHTPHVPKACVG</sequence>